<dbReference type="GO" id="GO:0045743">
    <property type="term" value="P:positive regulation of fibroblast growth factor receptor signaling pathway"/>
    <property type="evidence" value="ECO:0007669"/>
    <property type="project" value="TreeGrafter"/>
</dbReference>
<dbReference type="InterPro" id="IPR027417">
    <property type="entry name" value="P-loop_NTPase"/>
</dbReference>
<evidence type="ECO:0000256" key="6">
    <source>
        <dbReference type="SAM" id="SignalP"/>
    </source>
</evidence>
<dbReference type="GO" id="GO:0005737">
    <property type="term" value="C:cytoplasm"/>
    <property type="evidence" value="ECO:0007669"/>
    <property type="project" value="UniProtKB-SubCell"/>
</dbReference>
<dbReference type="EMBL" id="MU826831">
    <property type="protein sequence ID" value="KAJ7373449.1"/>
    <property type="molecule type" value="Genomic_DNA"/>
</dbReference>
<evidence type="ECO:0000256" key="3">
    <source>
        <dbReference type="ARBA" id="ARBA00022527"/>
    </source>
</evidence>
<dbReference type="GO" id="GO:0044344">
    <property type="term" value="P:cellular response to fibroblast growth factor stimulus"/>
    <property type="evidence" value="ECO:0007669"/>
    <property type="project" value="TreeGrafter"/>
</dbReference>
<dbReference type="OrthoDB" id="8927528at2759"/>
<organism evidence="8 9">
    <name type="scientific">Desmophyllum pertusum</name>
    <dbReference type="NCBI Taxonomy" id="174260"/>
    <lineage>
        <taxon>Eukaryota</taxon>
        <taxon>Metazoa</taxon>
        <taxon>Cnidaria</taxon>
        <taxon>Anthozoa</taxon>
        <taxon>Hexacorallia</taxon>
        <taxon>Scleractinia</taxon>
        <taxon>Caryophylliina</taxon>
        <taxon>Caryophylliidae</taxon>
        <taxon>Desmophyllum</taxon>
    </lineage>
</organism>
<evidence type="ECO:0000313" key="9">
    <source>
        <dbReference type="Proteomes" id="UP001163046"/>
    </source>
</evidence>
<keyword evidence="6" id="KW-0732">Signal</keyword>
<keyword evidence="2" id="KW-0963">Cytoplasm</keyword>
<keyword evidence="9" id="KW-1185">Reference proteome</keyword>
<evidence type="ECO:0000256" key="1">
    <source>
        <dbReference type="ARBA" id="ARBA00004496"/>
    </source>
</evidence>
<feature type="domain" description="Dynamin N-terminal" evidence="7">
    <location>
        <begin position="158"/>
        <end position="311"/>
    </location>
</feature>
<feature type="signal peptide" evidence="6">
    <location>
        <begin position="1"/>
        <end position="15"/>
    </location>
</feature>
<comment type="caution">
    <text evidence="8">The sequence shown here is derived from an EMBL/GenBank/DDBJ whole genome shotgun (WGS) entry which is preliminary data.</text>
</comment>
<reference evidence="8" key="1">
    <citation type="submission" date="2023-01" db="EMBL/GenBank/DDBJ databases">
        <title>Genome assembly of the deep-sea coral Lophelia pertusa.</title>
        <authorList>
            <person name="Herrera S."/>
            <person name="Cordes E."/>
        </authorList>
    </citation>
    <scope>NUCLEOTIDE SEQUENCE</scope>
    <source>
        <strain evidence="8">USNM1676648</strain>
        <tissue evidence="8">Polyp</tissue>
    </source>
</reference>
<dbReference type="PANTHER" id="PTHR46392:SF1">
    <property type="entry name" value="DUAL SERINE_THREONINE AND TYROSINE PROTEIN KINASE"/>
    <property type="match status" value="1"/>
</dbReference>
<dbReference type="GO" id="GO:0043066">
    <property type="term" value="P:negative regulation of apoptotic process"/>
    <property type="evidence" value="ECO:0007669"/>
    <property type="project" value="TreeGrafter"/>
</dbReference>
<evidence type="ECO:0000313" key="8">
    <source>
        <dbReference type="EMBL" id="KAJ7373449.1"/>
    </source>
</evidence>
<keyword evidence="5" id="KW-0418">Kinase</keyword>
<accession>A0A9W9Z4Z0</accession>
<feature type="chain" id="PRO_5040920235" description="Dynamin N-terminal domain-containing protein" evidence="6">
    <location>
        <begin position="16"/>
        <end position="333"/>
    </location>
</feature>
<evidence type="ECO:0000256" key="4">
    <source>
        <dbReference type="ARBA" id="ARBA00022679"/>
    </source>
</evidence>
<keyword evidence="4" id="KW-0808">Transferase</keyword>
<dbReference type="Pfam" id="PF00350">
    <property type="entry name" value="Dynamin_N"/>
    <property type="match status" value="1"/>
</dbReference>
<proteinExistence type="predicted"/>
<dbReference type="InterPro" id="IPR045063">
    <property type="entry name" value="Dynamin_N"/>
</dbReference>
<name>A0A9W9Z4Z0_9CNID</name>
<sequence>MSLLIFHLCTHVCHATLVFSFDFPRIVNYHFYRTGSENESSVNVWPVLSVCTARAHTVHVRYKAEQNWLSFYNMAASEVPGRVCGDSAVSEEGATSSFEEQFKELTSLITYFEQCSRETQQFVDNMKVELQENIKTDLMTDTERQHLQSYSAKKSTLLVVGQTNSGKSSFVNELLGGSFMPTSEVPCTSRIVRLKYSQENYVQILDESRPERSKTFFTKKKLPKEEIELDESKRGDPSWINAVVEVGLNNSLLQNGHLQVVDAPGMSENEALDKIVSECIHGALQVIIYVIDGNSSLRLQERGFLLKLKEKVGNLAHILPVQQGGQRPKGSRV</sequence>
<dbReference type="InterPro" id="IPR051302">
    <property type="entry name" value="Dual_SerThr-Tyr_Kinase"/>
</dbReference>
<dbReference type="SUPFAM" id="SSF52540">
    <property type="entry name" value="P-loop containing nucleoside triphosphate hydrolases"/>
    <property type="match status" value="1"/>
</dbReference>
<protein>
    <recommendedName>
        <fullName evidence="7">Dynamin N-terminal domain-containing protein</fullName>
    </recommendedName>
</protein>
<dbReference type="PANTHER" id="PTHR46392">
    <property type="entry name" value="DUAL SERINE/THREONINE AND TYROSINE PROTEIN KINASE"/>
    <property type="match status" value="1"/>
</dbReference>
<comment type="subcellular location">
    <subcellularLocation>
        <location evidence="1">Cytoplasm</location>
    </subcellularLocation>
</comment>
<dbReference type="GO" id="GO:0070374">
    <property type="term" value="P:positive regulation of ERK1 and ERK2 cascade"/>
    <property type="evidence" value="ECO:0007669"/>
    <property type="project" value="TreeGrafter"/>
</dbReference>
<evidence type="ECO:0000256" key="2">
    <source>
        <dbReference type="ARBA" id="ARBA00022490"/>
    </source>
</evidence>
<dbReference type="AlphaFoldDB" id="A0A9W9Z4Z0"/>
<dbReference type="Proteomes" id="UP001163046">
    <property type="component" value="Unassembled WGS sequence"/>
</dbReference>
<dbReference type="GO" id="GO:0004674">
    <property type="term" value="F:protein serine/threonine kinase activity"/>
    <property type="evidence" value="ECO:0007669"/>
    <property type="project" value="UniProtKB-KW"/>
</dbReference>
<evidence type="ECO:0000259" key="7">
    <source>
        <dbReference type="Pfam" id="PF00350"/>
    </source>
</evidence>
<gene>
    <name evidence="8" type="ORF">OS493_013044</name>
</gene>
<evidence type="ECO:0000256" key="5">
    <source>
        <dbReference type="ARBA" id="ARBA00022777"/>
    </source>
</evidence>
<dbReference type="Gene3D" id="3.40.50.300">
    <property type="entry name" value="P-loop containing nucleotide triphosphate hydrolases"/>
    <property type="match status" value="1"/>
</dbReference>
<keyword evidence="3" id="KW-0723">Serine/threonine-protein kinase</keyword>